<gene>
    <name evidence="3" type="ORF">HPHI1048_LOCUS13873</name>
</gene>
<dbReference type="AlphaFoldDB" id="A0A7S0EPQ0"/>
<dbReference type="EMBL" id="HBEO01020492">
    <property type="protein sequence ID" value="CAD8490380.1"/>
    <property type="molecule type" value="Transcribed_RNA"/>
</dbReference>
<feature type="compositionally biased region" description="Basic residues" evidence="2">
    <location>
        <begin position="64"/>
        <end position="74"/>
    </location>
</feature>
<accession>A0A7S0EPQ0</accession>
<feature type="coiled-coil region" evidence="1">
    <location>
        <begin position="104"/>
        <end position="142"/>
    </location>
</feature>
<keyword evidence="1" id="KW-0175">Coiled coil</keyword>
<reference evidence="3" key="1">
    <citation type="submission" date="2021-01" db="EMBL/GenBank/DDBJ databases">
        <authorList>
            <person name="Corre E."/>
            <person name="Pelletier E."/>
            <person name="Niang G."/>
            <person name="Scheremetjew M."/>
            <person name="Finn R."/>
            <person name="Kale V."/>
            <person name="Holt S."/>
            <person name="Cochrane G."/>
            <person name="Meng A."/>
            <person name="Brown T."/>
            <person name="Cohen L."/>
        </authorList>
    </citation>
    <scope>NUCLEOTIDE SEQUENCE</scope>
    <source>
        <strain evidence="3">CCMP325</strain>
    </source>
</reference>
<feature type="region of interest" description="Disordered" evidence="2">
    <location>
        <begin position="58"/>
        <end position="88"/>
    </location>
</feature>
<organism evidence="3">
    <name type="scientific">Hanusia phi</name>
    <dbReference type="NCBI Taxonomy" id="3032"/>
    <lineage>
        <taxon>Eukaryota</taxon>
        <taxon>Cryptophyceae</taxon>
        <taxon>Pyrenomonadales</taxon>
        <taxon>Geminigeraceae</taxon>
        <taxon>Hanusia</taxon>
    </lineage>
</organism>
<feature type="compositionally biased region" description="Gly residues" evidence="2">
    <location>
        <begin position="384"/>
        <end position="394"/>
    </location>
</feature>
<sequence length="394" mass="44312">MVLQGREAEWTMVTSTRRAKQNAILAFRELEGTEGVHLTLLSEDPKINEIFATELMADASDGQRRKKRSSRRRGGRDSREDKERERETFDVVVKSTSATGHFSRQELEAMCNSVESSVSRLTREIEQALEEIDKELADDLEELDTGVDEHTRSWDGSKLRLRMRTRASAQKLIRDLPLQLSRVEVVVEAANFIPEEDHEVEGNGWEAVELGRVLEEMGSLPGREENELAYELRRIIDDIIEENATAGREETKLILDGAVLGLFENLEVAPGNASFLTFGEWTESREKQGRNVLKEKLRSWLKSKEWTKAKSSRTPSRSGGAFAQEADEGVTGRSLSLLFYAIKKYLEVEELSCTVKIDGFNRMRMILKEPACAAEEPAEEETGGAAGGGGPYRQ</sequence>
<evidence type="ECO:0000256" key="1">
    <source>
        <dbReference type="SAM" id="Coils"/>
    </source>
</evidence>
<feature type="region of interest" description="Disordered" evidence="2">
    <location>
        <begin position="372"/>
        <end position="394"/>
    </location>
</feature>
<feature type="compositionally biased region" description="Basic and acidic residues" evidence="2">
    <location>
        <begin position="75"/>
        <end position="88"/>
    </location>
</feature>
<evidence type="ECO:0000313" key="3">
    <source>
        <dbReference type="EMBL" id="CAD8490380.1"/>
    </source>
</evidence>
<evidence type="ECO:0000256" key="2">
    <source>
        <dbReference type="SAM" id="MobiDB-lite"/>
    </source>
</evidence>
<protein>
    <submittedName>
        <fullName evidence="3">Uncharacterized protein</fullName>
    </submittedName>
</protein>
<name>A0A7S0EPQ0_9CRYP</name>
<proteinExistence type="predicted"/>